<dbReference type="Proteomes" id="UP000827872">
    <property type="component" value="Linkage Group LG03"/>
</dbReference>
<sequence length="76" mass="8245">MLTPSLETSFEDIKGGGVLEPTSHAKAIVCPEGYKHREDYDSDPMCPGVCINSNSTVVKCSDETRCCEGNKAILYC</sequence>
<comment type="caution">
    <text evidence="1">The sequence shown here is derived from an EMBL/GenBank/DDBJ whole genome shotgun (WGS) entry which is preliminary data.</text>
</comment>
<dbReference type="EMBL" id="CM037616">
    <property type="protein sequence ID" value="KAH7992779.1"/>
    <property type="molecule type" value="Genomic_DNA"/>
</dbReference>
<reference evidence="1" key="1">
    <citation type="submission" date="2021-08" db="EMBL/GenBank/DDBJ databases">
        <title>The first chromosome-level gecko genome reveals the dynamic sex chromosomes of Neotropical dwarf geckos (Sphaerodactylidae: Sphaerodactylus).</title>
        <authorList>
            <person name="Pinto B.J."/>
            <person name="Keating S.E."/>
            <person name="Gamble T."/>
        </authorList>
    </citation>
    <scope>NUCLEOTIDE SEQUENCE</scope>
    <source>
        <strain evidence="1">TG3544</strain>
    </source>
</reference>
<name>A0ACB8EJS4_9SAUR</name>
<gene>
    <name evidence="1" type="ORF">K3G42_027078</name>
</gene>
<accession>A0ACB8EJS4</accession>
<evidence type="ECO:0000313" key="2">
    <source>
        <dbReference type="Proteomes" id="UP000827872"/>
    </source>
</evidence>
<organism evidence="1 2">
    <name type="scientific">Sphaerodactylus townsendi</name>
    <dbReference type="NCBI Taxonomy" id="933632"/>
    <lineage>
        <taxon>Eukaryota</taxon>
        <taxon>Metazoa</taxon>
        <taxon>Chordata</taxon>
        <taxon>Craniata</taxon>
        <taxon>Vertebrata</taxon>
        <taxon>Euteleostomi</taxon>
        <taxon>Lepidosauria</taxon>
        <taxon>Squamata</taxon>
        <taxon>Bifurcata</taxon>
        <taxon>Gekkota</taxon>
        <taxon>Sphaerodactylidae</taxon>
        <taxon>Sphaerodactylus</taxon>
    </lineage>
</organism>
<proteinExistence type="predicted"/>
<keyword evidence="2" id="KW-1185">Reference proteome</keyword>
<evidence type="ECO:0000313" key="1">
    <source>
        <dbReference type="EMBL" id="KAH7992779.1"/>
    </source>
</evidence>
<protein>
    <submittedName>
        <fullName evidence="1">Uncharacterized protein</fullName>
    </submittedName>
</protein>